<evidence type="ECO:0000313" key="2">
    <source>
        <dbReference type="EMBL" id="GES16195.1"/>
    </source>
</evidence>
<evidence type="ECO:0000256" key="1">
    <source>
        <dbReference type="SAM" id="Phobius"/>
    </source>
</evidence>
<protein>
    <submittedName>
        <fullName evidence="2">Uncharacterized protein</fullName>
    </submittedName>
</protein>
<gene>
    <name evidence="2" type="ORF">Amac_097930</name>
</gene>
<keyword evidence="1" id="KW-0472">Membrane</keyword>
<name>A0A5M3X383_9ACTN</name>
<dbReference type="Proteomes" id="UP000331127">
    <property type="component" value="Unassembled WGS sequence"/>
</dbReference>
<feature type="transmembrane region" description="Helical" evidence="1">
    <location>
        <begin position="68"/>
        <end position="92"/>
    </location>
</feature>
<evidence type="ECO:0000313" key="3">
    <source>
        <dbReference type="Proteomes" id="UP000331127"/>
    </source>
</evidence>
<accession>A0A5M3X383</accession>
<proteinExistence type="predicted"/>
<keyword evidence="1" id="KW-0812">Transmembrane</keyword>
<comment type="caution">
    <text evidence="2">The sequence shown here is derived from an EMBL/GenBank/DDBJ whole genome shotgun (WGS) entry which is preliminary data.</text>
</comment>
<keyword evidence="3" id="KW-1185">Reference proteome</keyword>
<dbReference type="AlphaFoldDB" id="A0A5M3X383"/>
<keyword evidence="1" id="KW-1133">Transmembrane helix</keyword>
<sequence>MSPAPWRGRVCALRLAMVSFMRVEVSAAGRWGRPSLFLLLAAPMASPFVLSGASGEPVPQVLADGPGWYLPAIATQVSLAGIAYAVIMALMVRAGSCQPARPWRVSATRVPKDGRW</sequence>
<organism evidence="2 3">
    <name type="scientific">Acrocarpospora macrocephala</name>
    <dbReference type="NCBI Taxonomy" id="150177"/>
    <lineage>
        <taxon>Bacteria</taxon>
        <taxon>Bacillati</taxon>
        <taxon>Actinomycetota</taxon>
        <taxon>Actinomycetes</taxon>
        <taxon>Streptosporangiales</taxon>
        <taxon>Streptosporangiaceae</taxon>
        <taxon>Acrocarpospora</taxon>
    </lineage>
</organism>
<reference evidence="2 3" key="1">
    <citation type="submission" date="2019-10" db="EMBL/GenBank/DDBJ databases">
        <title>Whole genome shotgun sequence of Acrocarpospora macrocephala NBRC 16266.</title>
        <authorList>
            <person name="Ichikawa N."/>
            <person name="Kimura A."/>
            <person name="Kitahashi Y."/>
            <person name="Komaki H."/>
            <person name="Oguchi A."/>
        </authorList>
    </citation>
    <scope>NUCLEOTIDE SEQUENCE [LARGE SCALE GENOMIC DNA]</scope>
    <source>
        <strain evidence="2 3">NBRC 16266</strain>
    </source>
</reference>
<dbReference type="EMBL" id="BLAE01000094">
    <property type="protein sequence ID" value="GES16195.1"/>
    <property type="molecule type" value="Genomic_DNA"/>
</dbReference>